<gene>
    <name evidence="5" type="primary">flgI</name>
    <name evidence="6" type="ORF">HOP12_04005</name>
</gene>
<dbReference type="GO" id="GO:0009428">
    <property type="term" value="C:bacterial-type flagellum basal body, distal rod, P ring"/>
    <property type="evidence" value="ECO:0007669"/>
    <property type="project" value="InterPro"/>
</dbReference>
<sequence length="372" mass="38703">MSRVMPFRLESRRASRGVRPSHRGRHFVIATALALLTVFVVLGVARAACAAPRVADLTRHAGDVPRRLVGYGLVTGLDGSGDRSLGSLSGGTQTVRSVVNLLRRFGVEVPAEQLRIRNVAAVLVTAEVSPWLRAGGRFDVQVSAMGDASSLRGGVLWTTPLVEGPDSPAIASAQGTLLSPDAPNGRSYGALRSNSARVSDGGVIEVDPEVEALVADRLLLVRPDARVAEAIARAINRTFGVGTARPLDPGSISLRADSVRSSEPMRFLAAVDTVSVPMATPARLVVTARDGTVVAGGELQIGPAVVHHRNFTLQVGGGTGTTAEGLVRVNEGSRVQDVVAGLHAAGATAEDLVAIFEALRAVGALDVELVVR</sequence>
<dbReference type="InterPro" id="IPR001782">
    <property type="entry name" value="Flag_FlgI"/>
</dbReference>
<comment type="function">
    <text evidence="1 5">Assembles around the rod to form the L-ring and probably protects the motor/basal body from shearing forces during rotation.</text>
</comment>
<keyword evidence="4 5" id="KW-0975">Bacterial flagellum</keyword>
<dbReference type="AlphaFoldDB" id="A0A849SFR1"/>
<accession>A0A849SFR1</accession>
<evidence type="ECO:0000256" key="5">
    <source>
        <dbReference type="HAMAP-Rule" id="MF_00416"/>
    </source>
</evidence>
<comment type="caution">
    <text evidence="6">The sequence shown here is derived from an EMBL/GenBank/DDBJ whole genome shotgun (WGS) entry which is preliminary data.</text>
</comment>
<evidence type="ECO:0000256" key="2">
    <source>
        <dbReference type="ARBA" id="ARBA00004117"/>
    </source>
</evidence>
<comment type="subunit">
    <text evidence="5">The basal body constitutes a major portion of the flagellar organelle and consists of four rings (L,P,S, and M) mounted on a central rod.</text>
</comment>
<reference evidence="6 7" key="1">
    <citation type="submission" date="2020-04" db="EMBL/GenBank/DDBJ databases">
        <title>Metagenomic profiling of ammonia- and methane-oxidizing microorganisms in a Dutch drinking water treatment plant.</title>
        <authorList>
            <person name="Poghosyan L."/>
            <person name="Leucker S."/>
        </authorList>
    </citation>
    <scope>NUCLEOTIDE SEQUENCE [LARGE SCALE GENOMIC DNA]</scope>
    <source>
        <strain evidence="6">S-RSF-IL-03</strain>
    </source>
</reference>
<organism evidence="6 7">
    <name type="scientific">Eiseniibacteriota bacterium</name>
    <dbReference type="NCBI Taxonomy" id="2212470"/>
    <lineage>
        <taxon>Bacteria</taxon>
        <taxon>Candidatus Eiseniibacteriota</taxon>
    </lineage>
</organism>
<evidence type="ECO:0000313" key="7">
    <source>
        <dbReference type="Proteomes" id="UP000580839"/>
    </source>
</evidence>
<dbReference type="GO" id="GO:0030288">
    <property type="term" value="C:outer membrane-bounded periplasmic space"/>
    <property type="evidence" value="ECO:0007669"/>
    <property type="project" value="InterPro"/>
</dbReference>
<dbReference type="GO" id="GO:0005198">
    <property type="term" value="F:structural molecule activity"/>
    <property type="evidence" value="ECO:0007669"/>
    <property type="project" value="InterPro"/>
</dbReference>
<dbReference type="HAMAP" id="MF_00416">
    <property type="entry name" value="FlgI"/>
    <property type="match status" value="1"/>
</dbReference>
<keyword evidence="3" id="KW-0732">Signal</keyword>
<evidence type="ECO:0000256" key="1">
    <source>
        <dbReference type="ARBA" id="ARBA00002591"/>
    </source>
</evidence>
<keyword evidence="6" id="KW-0969">Cilium</keyword>
<keyword evidence="6" id="KW-0966">Cell projection</keyword>
<dbReference type="GO" id="GO:0071973">
    <property type="term" value="P:bacterial-type flagellum-dependent cell motility"/>
    <property type="evidence" value="ECO:0007669"/>
    <property type="project" value="InterPro"/>
</dbReference>
<name>A0A849SFR1_UNCEI</name>
<proteinExistence type="inferred from homology"/>
<dbReference type="PANTHER" id="PTHR30381">
    <property type="entry name" value="FLAGELLAR P-RING PERIPLASMIC PROTEIN FLGI"/>
    <property type="match status" value="1"/>
</dbReference>
<dbReference type="Pfam" id="PF02119">
    <property type="entry name" value="FlgI"/>
    <property type="match status" value="1"/>
</dbReference>
<dbReference type="PRINTS" id="PR01010">
    <property type="entry name" value="FLGPRINGFLGI"/>
</dbReference>
<evidence type="ECO:0000313" key="6">
    <source>
        <dbReference type="EMBL" id="NOT33316.1"/>
    </source>
</evidence>
<dbReference type="PANTHER" id="PTHR30381:SF0">
    <property type="entry name" value="FLAGELLAR P-RING PROTEIN"/>
    <property type="match status" value="1"/>
</dbReference>
<keyword evidence="6" id="KW-0282">Flagellum</keyword>
<comment type="similarity">
    <text evidence="5">Belongs to the FlgI family.</text>
</comment>
<evidence type="ECO:0000256" key="4">
    <source>
        <dbReference type="ARBA" id="ARBA00023143"/>
    </source>
</evidence>
<dbReference type="Proteomes" id="UP000580839">
    <property type="component" value="Unassembled WGS sequence"/>
</dbReference>
<dbReference type="EMBL" id="JABFRW010000041">
    <property type="protein sequence ID" value="NOT33316.1"/>
    <property type="molecule type" value="Genomic_DNA"/>
</dbReference>
<protein>
    <recommendedName>
        <fullName evidence="5">Flagellar P-ring protein</fullName>
    </recommendedName>
    <alternativeName>
        <fullName evidence="5">Basal body P-ring protein</fullName>
    </alternativeName>
</protein>
<evidence type="ECO:0000256" key="3">
    <source>
        <dbReference type="ARBA" id="ARBA00022729"/>
    </source>
</evidence>
<comment type="subcellular location">
    <subcellularLocation>
        <location evidence="2 5">Bacterial flagellum basal body</location>
    </subcellularLocation>
</comment>